<organism evidence="1 2">
    <name type="scientific">Peronosclerospora sorghi</name>
    <dbReference type="NCBI Taxonomy" id="230839"/>
    <lineage>
        <taxon>Eukaryota</taxon>
        <taxon>Sar</taxon>
        <taxon>Stramenopiles</taxon>
        <taxon>Oomycota</taxon>
        <taxon>Peronosporomycetes</taxon>
        <taxon>Peronosporales</taxon>
        <taxon>Peronosporaceae</taxon>
        <taxon>Peronosclerospora</taxon>
    </lineage>
</organism>
<dbReference type="Proteomes" id="UP001163321">
    <property type="component" value="Chromosome 10"/>
</dbReference>
<comment type="caution">
    <text evidence="1">The sequence shown here is derived from an EMBL/GenBank/DDBJ whole genome shotgun (WGS) entry which is preliminary data.</text>
</comment>
<protein>
    <submittedName>
        <fullName evidence="1">Uncharacterized protein</fullName>
    </submittedName>
</protein>
<reference evidence="1 2" key="1">
    <citation type="journal article" date="2022" name="bioRxiv">
        <title>The genome of the oomycete Peronosclerospora sorghi, a cosmopolitan pathogen of maize and sorghum, is inflated with dispersed pseudogenes.</title>
        <authorList>
            <person name="Fletcher K."/>
            <person name="Martin F."/>
            <person name="Isakeit T."/>
            <person name="Cavanaugh K."/>
            <person name="Magill C."/>
            <person name="Michelmore R."/>
        </authorList>
    </citation>
    <scope>NUCLEOTIDE SEQUENCE [LARGE SCALE GENOMIC DNA]</scope>
    <source>
        <strain evidence="1">P6</strain>
    </source>
</reference>
<evidence type="ECO:0000313" key="2">
    <source>
        <dbReference type="Proteomes" id="UP001163321"/>
    </source>
</evidence>
<sequence length="118" mass="12740">MRHPSRETNGEQASRADASDEEHHFPAPTGLQDVEPSYEAHLPALPSSPPPLGRRFPPLPLDSARWMSRESPSAPLPTHLLTASSADSQPKVAKADGIVSFARVTIMTLARGTVEKKP</sequence>
<name>A0ACC0WQM0_9STRA</name>
<dbReference type="EMBL" id="CM047589">
    <property type="protein sequence ID" value="KAI9920281.1"/>
    <property type="molecule type" value="Genomic_DNA"/>
</dbReference>
<proteinExistence type="predicted"/>
<keyword evidence="2" id="KW-1185">Reference proteome</keyword>
<gene>
    <name evidence="1" type="ORF">PsorP6_015811</name>
</gene>
<accession>A0ACC0WQM0</accession>
<evidence type="ECO:0000313" key="1">
    <source>
        <dbReference type="EMBL" id="KAI9920281.1"/>
    </source>
</evidence>